<evidence type="ECO:0000313" key="4">
    <source>
        <dbReference type="EMBL" id="ALU30029.1"/>
    </source>
</evidence>
<dbReference type="InterPro" id="IPR000601">
    <property type="entry name" value="PKD_dom"/>
</dbReference>
<dbReference type="InterPro" id="IPR035986">
    <property type="entry name" value="PKD_dom_sf"/>
</dbReference>
<dbReference type="Proteomes" id="UP000065473">
    <property type="component" value="Chromosome"/>
</dbReference>
<dbReference type="OrthoDB" id="43976at2157"/>
<dbReference type="AlphaFoldDB" id="A0A0U2NBE3"/>
<dbReference type="Pfam" id="PF18911">
    <property type="entry name" value="PKD_4"/>
    <property type="match status" value="1"/>
</dbReference>
<evidence type="ECO:0000256" key="2">
    <source>
        <dbReference type="SAM" id="Phobius"/>
    </source>
</evidence>
<evidence type="ECO:0000259" key="3">
    <source>
        <dbReference type="PROSITE" id="PS50093"/>
    </source>
</evidence>
<dbReference type="EMBL" id="CP013695">
    <property type="protein sequence ID" value="ALU30719.1"/>
    <property type="molecule type" value="Genomic_DNA"/>
</dbReference>
<evidence type="ECO:0000256" key="1">
    <source>
        <dbReference type="SAM" id="MobiDB-lite"/>
    </source>
</evidence>
<dbReference type="SUPFAM" id="SSF49299">
    <property type="entry name" value="PKD domain"/>
    <property type="match status" value="1"/>
</dbReference>
<feature type="domain" description="PKD" evidence="3">
    <location>
        <begin position="58"/>
        <end position="117"/>
    </location>
</feature>
<evidence type="ECO:0000313" key="5">
    <source>
        <dbReference type="EMBL" id="ALU30719.1"/>
    </source>
</evidence>
<sequence>MFKTVILIIYLILLILSSSNYYLIPELQANCKPPTLMLNTPEINGTIVTINGITLPGGSNYSITSITWSWGDGNVSTSWFTATHAYSENGTYTIVATTHQSDGQNASASVTVTLTSPYYNPISKASPPVIQPDAEPSNKYPISLQYSPYRGVQPNQYIQIYQSVPNGPLGLSFGVYNGTLDVTIYQGSVLLYNGSIEGPPFNYIVTSRTLSYSYVDFVSNGQQLKIILNNPGSTVALFAYNLYNAPITNFTASLITLPPQFAVNIGPSTTPPNNTGMSLILKAPIYPGPDPFAIWIGEGFYNSTNFWWAQVGFNDWYEKYDNISHAGWGIFSNYFGSPGGTDFNYPLVPGDIYNFTMAYVGNGDWAFLVNGTPIIEPGLPGYIHTGTTYANGGEDFGIETLTAFTSSYNITNLVEVPSMMLFKVNGTWVEPNGLDFIVNGIGENWWNGNATSASSIPFWGIEGHLQNQSIPTDSLLIQDGLSAVVATPAEGFYPLYGTYQAPGFIPYVGGSNYGPTLVKVRVVNGTLSLYSLTRTYVSVAFINSNGIILQQLSLRLHANSTATVTIPSLSETDKNGNGVYGVMIYASTLYLTGTQKLYNQQIYIPLHVPPTIKLNGNVFNPGEKLLLSGKAIPDSEVDIKLINPYGETVIEKLVNTSPSGLYNTTLISFPLSLNSTFPYGTYKIEVNDGLVSSYTNISFEPLMYALTFVEQGLPQNSMWSVTLNGSTRTTNSSSITFYVTKGDYYYLVSNVSYSTNYTVGYTPQVQKGYIELDNNSTVRVLFIPLLFKPILNLSFLSNGSVVKRLIQDNNYTLQIITKNLGNASENVELTISITLNAKYMLNGVEYNFTLSQNGVKLVKLPIKFNMSGNMALNVSLNWLNSEGKVTFVSAFMQETIYTEENNQTNTSITQTNTHTNTTTSTTISSSTDLTSQTNSSTFQGSHSKTFSYNIYIIGVALVVVIVLLIALLLRRR</sequence>
<gene>
    <name evidence="4" type="ORF">ATY89_08845</name>
    <name evidence="5" type="ORF">ATZ20_00255</name>
</gene>
<feature type="compositionally biased region" description="Low complexity" evidence="1">
    <location>
        <begin position="907"/>
        <end position="933"/>
    </location>
</feature>
<reference evidence="6 7" key="1">
    <citation type="submission" date="2015-12" db="EMBL/GenBank/DDBJ databases">
        <title>A stable core within a dynamic pangenome in Sulfolobus acidocaldarius.</title>
        <authorList>
            <person name="Anderson R."/>
            <person name="Kouris A."/>
            <person name="Seward C."/>
            <person name="Campbell K."/>
            <person name="Whitaker R."/>
        </authorList>
    </citation>
    <scope>NUCLEOTIDE SEQUENCE [LARGE SCALE GENOMIC DNA]</scope>
    <source>
        <strain evidence="4 7">GG12-C01-09</strain>
        <strain evidence="5 6">NG05B_CO5_07</strain>
    </source>
</reference>
<dbReference type="RefSeq" id="WP_011278661.1">
    <property type="nucleotide sequence ID" value="NZ_BHWZ01000004.1"/>
</dbReference>
<proteinExistence type="predicted"/>
<keyword evidence="2" id="KW-0472">Membrane</keyword>
<organism evidence="4 7">
    <name type="scientific">Sulfolobus acidocaldarius</name>
    <dbReference type="NCBI Taxonomy" id="2285"/>
    <lineage>
        <taxon>Archaea</taxon>
        <taxon>Thermoproteota</taxon>
        <taxon>Thermoprotei</taxon>
        <taxon>Sulfolobales</taxon>
        <taxon>Sulfolobaceae</taxon>
        <taxon>Sulfolobus</taxon>
    </lineage>
</organism>
<keyword evidence="2" id="KW-1133">Transmembrane helix</keyword>
<dbReference type="Proteomes" id="UP000060043">
    <property type="component" value="Chromosome"/>
</dbReference>
<name>A0A0U2NBE3_9CREN</name>
<keyword evidence="2" id="KW-0812">Transmembrane</keyword>
<evidence type="ECO:0000313" key="6">
    <source>
        <dbReference type="Proteomes" id="UP000060043"/>
    </source>
</evidence>
<accession>A0A0U2NBE3</accession>
<feature type="region of interest" description="Disordered" evidence="1">
    <location>
        <begin position="907"/>
        <end position="939"/>
    </location>
</feature>
<dbReference type="InterPro" id="IPR013783">
    <property type="entry name" value="Ig-like_fold"/>
</dbReference>
<dbReference type="GeneID" id="14552351"/>
<dbReference type="Gene3D" id="2.60.40.10">
    <property type="entry name" value="Immunoglobulins"/>
    <property type="match status" value="1"/>
</dbReference>
<dbReference type="CDD" id="cd00146">
    <property type="entry name" value="PKD"/>
    <property type="match status" value="1"/>
</dbReference>
<protein>
    <recommendedName>
        <fullName evidence="3">PKD domain-containing protein</fullName>
    </recommendedName>
</protein>
<dbReference type="PROSITE" id="PS50093">
    <property type="entry name" value="PKD"/>
    <property type="match status" value="1"/>
</dbReference>
<evidence type="ECO:0000313" key="7">
    <source>
        <dbReference type="Proteomes" id="UP000065473"/>
    </source>
</evidence>
<dbReference type="EMBL" id="CP013694">
    <property type="protein sequence ID" value="ALU30029.1"/>
    <property type="molecule type" value="Genomic_DNA"/>
</dbReference>
<feature type="transmembrane region" description="Helical" evidence="2">
    <location>
        <begin position="948"/>
        <end position="969"/>
    </location>
</feature>